<gene>
    <name evidence="3" type="ORF">ADN01_01340</name>
    <name evidence="2" type="ORF">LSAC_02972</name>
</gene>
<evidence type="ECO:0000313" key="3">
    <source>
        <dbReference type="EMBL" id="KPL91587.1"/>
    </source>
</evidence>
<evidence type="ECO:0000256" key="1">
    <source>
        <dbReference type="SAM" id="Phobius"/>
    </source>
</evidence>
<dbReference type="OrthoDB" id="2080851at2"/>
<feature type="transmembrane region" description="Helical" evidence="1">
    <location>
        <begin position="153"/>
        <end position="173"/>
    </location>
</feature>
<evidence type="ECO:0000313" key="4">
    <source>
        <dbReference type="Proteomes" id="UP000050501"/>
    </source>
</evidence>
<protein>
    <submittedName>
        <fullName evidence="2">Uncharacterized protein</fullName>
    </submittedName>
</protein>
<keyword evidence="1" id="KW-0472">Membrane</keyword>
<feature type="transmembrane region" description="Helical" evidence="1">
    <location>
        <begin position="185"/>
        <end position="206"/>
    </location>
</feature>
<keyword evidence="1" id="KW-1133">Transmembrane helix</keyword>
<feature type="transmembrane region" description="Helical" evidence="1">
    <location>
        <begin position="20"/>
        <end position="36"/>
    </location>
</feature>
<accession>A0A0M9U2V7</accession>
<dbReference type="Proteomes" id="UP000050501">
    <property type="component" value="Unassembled WGS sequence"/>
</dbReference>
<dbReference type="AlphaFoldDB" id="A0A0M9U2V7"/>
<feature type="transmembrane region" description="Helical" evidence="1">
    <location>
        <begin position="124"/>
        <end position="147"/>
    </location>
</feature>
<sequence length="207" mass="23395">MNHPEATQQALSILRNGENFQWIVIPMLAMAVYIYANEYSHKNWKGIAAGLALYMVHWFYEILNALIQHFSGHALWTVPTGTSLLLLVGVGVELSLMFSVAGLVMSKLLPADPRLKILGINNRVFFAVLNAAFFAFIEIFLAMTPAFVWVYPWWGALPVFVTVYIPFFLAAFWCYDWQPARQKRFIGGLFGVNVLMLAVFAGILGWI</sequence>
<feature type="transmembrane region" description="Helical" evidence="1">
    <location>
        <begin position="48"/>
        <end position="71"/>
    </location>
</feature>
<name>A0A0M9U2V7_9CHLR</name>
<dbReference type="RefSeq" id="WP_062419382.1">
    <property type="nucleotide sequence ID" value="NZ_BBXZ01000158.1"/>
</dbReference>
<dbReference type="EMBL" id="LGCM01000003">
    <property type="protein sequence ID" value="KPL91587.1"/>
    <property type="molecule type" value="Genomic_DNA"/>
</dbReference>
<keyword evidence="1" id="KW-0812">Transmembrane</keyword>
<evidence type="ECO:0000313" key="2">
    <source>
        <dbReference type="EMBL" id="GAP19074.1"/>
    </source>
</evidence>
<organism evidence="2">
    <name type="scientific">Levilinea saccharolytica</name>
    <dbReference type="NCBI Taxonomy" id="229921"/>
    <lineage>
        <taxon>Bacteria</taxon>
        <taxon>Bacillati</taxon>
        <taxon>Chloroflexota</taxon>
        <taxon>Anaerolineae</taxon>
        <taxon>Anaerolineales</taxon>
        <taxon>Anaerolineaceae</taxon>
        <taxon>Levilinea</taxon>
    </lineage>
</organism>
<reference evidence="2" key="1">
    <citation type="journal article" date="2015" name="Genome Announc.">
        <title>Draft Genome Sequences of Anaerolinea thermolimosa IMO-1, Bellilinea caldifistulae GOMI-1, Leptolinea tardivitalis YMTK-2, Levilinea saccharolytica KIBI-1, Longilinea arvoryzae KOME-1, Previously Described as Members of the Class Anaerolineae (Chloroflexi).</title>
        <authorList>
            <person name="Matsuura N."/>
            <person name="Tourlousse M.D."/>
            <person name="Ohashi A."/>
            <person name="Hugenholtz P."/>
            <person name="Sekiguchi Y."/>
        </authorList>
    </citation>
    <scope>NUCLEOTIDE SEQUENCE</scope>
    <source>
        <strain evidence="2">KIBI-1</strain>
    </source>
</reference>
<reference evidence="3 4" key="2">
    <citation type="submission" date="2015-07" db="EMBL/GenBank/DDBJ databases">
        <title>Genome sequence of Levilinea saccharolytica DSM 16555.</title>
        <authorList>
            <person name="Hemp J."/>
            <person name="Ward L.M."/>
            <person name="Pace L.A."/>
            <person name="Fischer W.W."/>
        </authorList>
    </citation>
    <scope>NUCLEOTIDE SEQUENCE [LARGE SCALE GENOMIC DNA]</scope>
    <source>
        <strain evidence="3 4">KIBI-1</strain>
    </source>
</reference>
<dbReference type="EMBL" id="DF967975">
    <property type="protein sequence ID" value="GAP19074.1"/>
    <property type="molecule type" value="Genomic_DNA"/>
</dbReference>
<feature type="transmembrane region" description="Helical" evidence="1">
    <location>
        <begin position="83"/>
        <end position="104"/>
    </location>
</feature>
<proteinExistence type="predicted"/>
<keyword evidence="4" id="KW-1185">Reference proteome</keyword>